<sequence length="25" mass="2977">MTIFNNVNITFEEERVINSYLCAKQ</sequence>
<dbReference type="EMBL" id="GGEC01065531">
    <property type="protein sequence ID" value="MBX46015.1"/>
    <property type="molecule type" value="Transcribed_RNA"/>
</dbReference>
<organism evidence="1">
    <name type="scientific">Rhizophora mucronata</name>
    <name type="common">Asiatic mangrove</name>
    <dbReference type="NCBI Taxonomy" id="61149"/>
    <lineage>
        <taxon>Eukaryota</taxon>
        <taxon>Viridiplantae</taxon>
        <taxon>Streptophyta</taxon>
        <taxon>Embryophyta</taxon>
        <taxon>Tracheophyta</taxon>
        <taxon>Spermatophyta</taxon>
        <taxon>Magnoliopsida</taxon>
        <taxon>eudicotyledons</taxon>
        <taxon>Gunneridae</taxon>
        <taxon>Pentapetalae</taxon>
        <taxon>rosids</taxon>
        <taxon>fabids</taxon>
        <taxon>Malpighiales</taxon>
        <taxon>Rhizophoraceae</taxon>
        <taxon>Rhizophora</taxon>
    </lineage>
</organism>
<proteinExistence type="predicted"/>
<name>A0A2P2NU61_RHIMU</name>
<evidence type="ECO:0000313" key="1">
    <source>
        <dbReference type="EMBL" id="MBX46015.1"/>
    </source>
</evidence>
<dbReference type="AlphaFoldDB" id="A0A2P2NU61"/>
<accession>A0A2P2NU61</accession>
<reference evidence="1" key="1">
    <citation type="submission" date="2018-02" db="EMBL/GenBank/DDBJ databases">
        <title>Rhizophora mucronata_Transcriptome.</title>
        <authorList>
            <person name="Meera S.P."/>
            <person name="Sreeshan A."/>
            <person name="Augustine A."/>
        </authorList>
    </citation>
    <scope>NUCLEOTIDE SEQUENCE</scope>
    <source>
        <tissue evidence="1">Leaf</tissue>
    </source>
</reference>
<protein>
    <submittedName>
        <fullName evidence="1">Uncharacterized protein</fullName>
    </submittedName>
</protein>